<sequence length="657" mass="69053">MKRLPRAIAAASLGSLLLLAGCSDSSDNPNTPDLPDTTEPPTEPEPEPAGQPLDLTILHINDHHSHIPAERFDFDVSGLGLSAATEAGEPVAEVEVTYGGFPMMVTLFDQLAADSEHVLKLHAGDAITGTLYYSLFNGSADADVMNQICFDAFALGNHEFDDGDSGLAAFLDELAGGACDTPTPVLAANVVPGDSSAIREGYIAPYTIVERGGEQIGIIGIDIAGKTKNSSQPDDDTEFLDETETAQRYIDELRDMDVNKVVLLTHYGYQNDVAMAGALDGVDVIVGGDSHSLLGDDTFSTLGFNPVGEYPTQVTDSAGAPVCVVQAWEYAHLMGKLDVSFDAEGMVTACAGSPLMPVADQFSYEYSDAETRILDAGDAMAVADRLSAEDEIVVTAADAATTALIAGFDEEVSVLEQTVIGTVAGDLCLERFPNQGRSTLCDVSATYNRGSDISNIVAKAFMTVTPTADIGIQNGGGVRVDVAAGDFTIADAFTLLPFSNTLVTLEMTGQEIIDVLEDALANALDEGGSSGSYPYASGLRYDVDASQSFGARVSNVEVNPRVAGSWAPIDTGMVYTVVTNDFIASGQDGYDTFGPIFDAGNFVDTFTEYAQGFIDYVEAQTALGMPLGKLPAEEYSTQSYIGSDGCDHGAATDCEGF</sequence>
<dbReference type="PRINTS" id="PR01607">
    <property type="entry name" value="APYRASEFAMLY"/>
</dbReference>
<proteinExistence type="inferred from homology"/>
<dbReference type="InterPro" id="IPR004843">
    <property type="entry name" value="Calcineurin-like_PHP"/>
</dbReference>
<dbReference type="SUPFAM" id="SSF55816">
    <property type="entry name" value="5'-nucleotidase (syn. UDP-sugar hydrolase), C-terminal domain"/>
    <property type="match status" value="1"/>
</dbReference>
<keyword evidence="8" id="KW-1185">Reference proteome</keyword>
<dbReference type="GO" id="GO:0030288">
    <property type="term" value="C:outer membrane-bounded periplasmic space"/>
    <property type="evidence" value="ECO:0007669"/>
    <property type="project" value="TreeGrafter"/>
</dbReference>
<comment type="caution">
    <text evidence="7">The sequence shown here is derived from an EMBL/GenBank/DDBJ whole genome shotgun (WGS) entry which is preliminary data.</text>
</comment>
<name>A0A939DE38_9GAMM</name>
<dbReference type="InterPro" id="IPR029052">
    <property type="entry name" value="Metallo-depent_PP-like"/>
</dbReference>
<feature type="domain" description="Calcineurin-like phosphoesterase" evidence="5">
    <location>
        <begin position="55"/>
        <end position="292"/>
    </location>
</feature>
<dbReference type="InterPro" id="IPR006420">
    <property type="entry name" value="NadN"/>
</dbReference>
<dbReference type="InterPro" id="IPR036907">
    <property type="entry name" value="5'-Nucleotdase_C_sf"/>
</dbReference>
<dbReference type="PROSITE" id="PS00785">
    <property type="entry name" value="5_NUCLEOTIDASE_1"/>
    <property type="match status" value="1"/>
</dbReference>
<evidence type="ECO:0000256" key="1">
    <source>
        <dbReference type="ARBA" id="ARBA00006654"/>
    </source>
</evidence>
<dbReference type="PANTHER" id="PTHR11575:SF24">
    <property type="entry name" value="5'-NUCLEOTIDASE"/>
    <property type="match status" value="1"/>
</dbReference>
<organism evidence="7 8">
    <name type="scientific">Parahaliea mediterranea</name>
    <dbReference type="NCBI Taxonomy" id="651086"/>
    <lineage>
        <taxon>Bacteria</taxon>
        <taxon>Pseudomonadati</taxon>
        <taxon>Pseudomonadota</taxon>
        <taxon>Gammaproteobacteria</taxon>
        <taxon>Cellvibrionales</taxon>
        <taxon>Halieaceae</taxon>
        <taxon>Parahaliea</taxon>
    </lineage>
</organism>
<dbReference type="PROSITE" id="PS51257">
    <property type="entry name" value="PROKAR_LIPOPROTEIN"/>
    <property type="match status" value="1"/>
</dbReference>
<comment type="similarity">
    <text evidence="1 3">Belongs to the 5'-nucleotidase family.</text>
</comment>
<dbReference type="SUPFAM" id="SSF56300">
    <property type="entry name" value="Metallo-dependent phosphatases"/>
    <property type="match status" value="1"/>
</dbReference>
<dbReference type="GO" id="GO:0008768">
    <property type="term" value="F:UDP-sugar diphosphatase activity"/>
    <property type="evidence" value="ECO:0007669"/>
    <property type="project" value="TreeGrafter"/>
</dbReference>
<evidence type="ECO:0000256" key="2">
    <source>
        <dbReference type="ARBA" id="ARBA00022729"/>
    </source>
</evidence>
<evidence type="ECO:0000259" key="5">
    <source>
        <dbReference type="Pfam" id="PF00149"/>
    </source>
</evidence>
<accession>A0A939DE38</accession>
<evidence type="ECO:0000313" key="7">
    <source>
        <dbReference type="EMBL" id="MBN7796580.1"/>
    </source>
</evidence>
<dbReference type="NCBIfam" id="TIGR01530">
    <property type="entry name" value="nadN"/>
    <property type="match status" value="1"/>
</dbReference>
<dbReference type="PANTHER" id="PTHR11575">
    <property type="entry name" value="5'-NUCLEOTIDASE-RELATED"/>
    <property type="match status" value="1"/>
</dbReference>
<dbReference type="GO" id="GO:0000166">
    <property type="term" value="F:nucleotide binding"/>
    <property type="evidence" value="ECO:0007669"/>
    <property type="project" value="UniProtKB-KW"/>
</dbReference>
<dbReference type="EMBL" id="JAFKCZ010000005">
    <property type="protein sequence ID" value="MBN7796580.1"/>
    <property type="molecule type" value="Genomic_DNA"/>
</dbReference>
<dbReference type="Pfam" id="PF00149">
    <property type="entry name" value="Metallophos"/>
    <property type="match status" value="1"/>
</dbReference>
<evidence type="ECO:0000313" key="8">
    <source>
        <dbReference type="Proteomes" id="UP000664303"/>
    </source>
</evidence>
<dbReference type="AlphaFoldDB" id="A0A939DE38"/>
<gene>
    <name evidence="7" type="primary">nadN</name>
    <name evidence="7" type="ORF">JYP50_08260</name>
</gene>
<feature type="domain" description="5'-Nucleotidase C-terminal" evidence="6">
    <location>
        <begin position="443"/>
        <end position="593"/>
    </location>
</feature>
<dbReference type="InterPro" id="IPR008334">
    <property type="entry name" value="5'-Nucleotdase_C"/>
</dbReference>
<dbReference type="Gene3D" id="3.90.780.10">
    <property type="entry name" value="5'-Nucleotidase, C-terminal domain"/>
    <property type="match status" value="1"/>
</dbReference>
<feature type="signal peptide" evidence="3">
    <location>
        <begin position="1"/>
        <end position="20"/>
    </location>
</feature>
<dbReference type="InterPro" id="IPR006146">
    <property type="entry name" value="5'-Nucleotdase_CS"/>
</dbReference>
<dbReference type="GO" id="GO:0008253">
    <property type="term" value="F:5'-nucleotidase activity"/>
    <property type="evidence" value="ECO:0007669"/>
    <property type="project" value="InterPro"/>
</dbReference>
<dbReference type="PROSITE" id="PS00786">
    <property type="entry name" value="5_NUCLEOTIDASE_2"/>
    <property type="match status" value="1"/>
</dbReference>
<dbReference type="Proteomes" id="UP000664303">
    <property type="component" value="Unassembled WGS sequence"/>
</dbReference>
<dbReference type="RefSeq" id="WP_206560021.1">
    <property type="nucleotide sequence ID" value="NZ_JAFKCZ010000005.1"/>
</dbReference>
<evidence type="ECO:0000256" key="4">
    <source>
        <dbReference type="SAM" id="MobiDB-lite"/>
    </source>
</evidence>
<dbReference type="Pfam" id="PF02872">
    <property type="entry name" value="5_nucleotid_C"/>
    <property type="match status" value="1"/>
</dbReference>
<keyword evidence="2 3" id="KW-0732">Signal</keyword>
<keyword evidence="3" id="KW-0378">Hydrolase</keyword>
<dbReference type="Gene3D" id="3.60.21.10">
    <property type="match status" value="1"/>
</dbReference>
<dbReference type="GO" id="GO:0046872">
    <property type="term" value="F:metal ion binding"/>
    <property type="evidence" value="ECO:0007669"/>
    <property type="project" value="InterPro"/>
</dbReference>
<feature type="region of interest" description="Disordered" evidence="4">
    <location>
        <begin position="24"/>
        <end position="52"/>
    </location>
</feature>
<keyword evidence="3" id="KW-0547">Nucleotide-binding</keyword>
<evidence type="ECO:0000259" key="6">
    <source>
        <dbReference type="Pfam" id="PF02872"/>
    </source>
</evidence>
<dbReference type="InterPro" id="IPR006179">
    <property type="entry name" value="5_nucleotidase/apyrase"/>
</dbReference>
<protein>
    <submittedName>
        <fullName evidence="7">NAD nucleotidase</fullName>
    </submittedName>
</protein>
<feature type="compositionally biased region" description="Low complexity" evidence="4">
    <location>
        <begin position="24"/>
        <end position="40"/>
    </location>
</feature>
<evidence type="ECO:0000256" key="3">
    <source>
        <dbReference type="RuleBase" id="RU362119"/>
    </source>
</evidence>
<feature type="chain" id="PRO_5038170542" evidence="3">
    <location>
        <begin position="21"/>
        <end position="657"/>
    </location>
</feature>
<reference evidence="7" key="1">
    <citation type="submission" date="2021-02" db="EMBL/GenBank/DDBJ databases">
        <title>PHA producing bacteria isolated from coastal sediment in Guangdong, Shenzhen.</title>
        <authorList>
            <person name="Zheng W."/>
            <person name="Yu S."/>
            <person name="Huang Y."/>
        </authorList>
    </citation>
    <scope>NUCLEOTIDE SEQUENCE</scope>
    <source>
        <strain evidence="7">TN14-10</strain>
    </source>
</reference>
<dbReference type="GO" id="GO:0009166">
    <property type="term" value="P:nucleotide catabolic process"/>
    <property type="evidence" value="ECO:0007669"/>
    <property type="project" value="InterPro"/>
</dbReference>